<comment type="subcellular location">
    <subcellularLocation>
        <location evidence="1">Nucleus</location>
    </subcellularLocation>
</comment>
<dbReference type="SMART" id="SM00353">
    <property type="entry name" value="HLH"/>
    <property type="match status" value="1"/>
</dbReference>
<accession>A0ABD1HF15</accession>
<dbReference type="PANTHER" id="PTHR13935">
    <property type="entry name" value="ACHAETE-SCUTE TRANSCRIPTION FACTOR-RELATED"/>
    <property type="match status" value="1"/>
</dbReference>
<protein>
    <submittedName>
        <fullName evidence="8">Transcription factor bHLH36-like</fullName>
    </submittedName>
</protein>
<dbReference type="GO" id="GO:0006355">
    <property type="term" value="P:regulation of DNA-templated transcription"/>
    <property type="evidence" value="ECO:0007669"/>
    <property type="project" value="UniProtKB-ARBA"/>
</dbReference>
<dbReference type="InterPro" id="IPR036638">
    <property type="entry name" value="HLH_DNA-bd_sf"/>
</dbReference>
<dbReference type="SUPFAM" id="SSF47459">
    <property type="entry name" value="HLH, helix-loop-helix DNA-binding domain"/>
    <property type="match status" value="1"/>
</dbReference>
<gene>
    <name evidence="8" type="ORF">AAHA92_15523</name>
</gene>
<dbReference type="AlphaFoldDB" id="A0ABD1HF15"/>
<evidence type="ECO:0000256" key="1">
    <source>
        <dbReference type="ARBA" id="ARBA00004123"/>
    </source>
</evidence>
<dbReference type="Proteomes" id="UP001567538">
    <property type="component" value="Unassembled WGS sequence"/>
</dbReference>
<evidence type="ECO:0000256" key="3">
    <source>
        <dbReference type="ARBA" id="ARBA00023125"/>
    </source>
</evidence>
<evidence type="ECO:0000256" key="2">
    <source>
        <dbReference type="ARBA" id="ARBA00023015"/>
    </source>
</evidence>
<dbReference type="GO" id="GO:0005634">
    <property type="term" value="C:nucleus"/>
    <property type="evidence" value="ECO:0007669"/>
    <property type="project" value="UniProtKB-SubCell"/>
</dbReference>
<keyword evidence="9" id="KW-1185">Reference proteome</keyword>
<evidence type="ECO:0000259" key="7">
    <source>
        <dbReference type="PROSITE" id="PS50888"/>
    </source>
</evidence>
<evidence type="ECO:0000313" key="8">
    <source>
        <dbReference type="EMBL" id="KAL1555036.1"/>
    </source>
</evidence>
<dbReference type="Pfam" id="PF00010">
    <property type="entry name" value="HLH"/>
    <property type="match status" value="1"/>
</dbReference>
<evidence type="ECO:0000256" key="6">
    <source>
        <dbReference type="SAM" id="MobiDB-lite"/>
    </source>
</evidence>
<evidence type="ECO:0000256" key="5">
    <source>
        <dbReference type="ARBA" id="ARBA00023242"/>
    </source>
</evidence>
<evidence type="ECO:0000313" key="9">
    <source>
        <dbReference type="Proteomes" id="UP001567538"/>
    </source>
</evidence>
<dbReference type="Gene3D" id="4.10.280.10">
    <property type="entry name" value="Helix-loop-helix DNA-binding domain"/>
    <property type="match status" value="1"/>
</dbReference>
<proteinExistence type="predicted"/>
<reference evidence="8 9" key="1">
    <citation type="submission" date="2024-06" db="EMBL/GenBank/DDBJ databases">
        <title>A chromosome level genome sequence of Diviner's sage (Salvia divinorum).</title>
        <authorList>
            <person name="Ford S.A."/>
            <person name="Ro D.-K."/>
            <person name="Ness R.W."/>
            <person name="Phillips M.A."/>
        </authorList>
    </citation>
    <scope>NUCLEOTIDE SEQUENCE [LARGE SCALE GENOMIC DNA]</scope>
    <source>
        <strain evidence="8">SAF-2024a</strain>
        <tissue evidence="8">Leaf</tissue>
    </source>
</reference>
<dbReference type="PANTHER" id="PTHR13935:SF106">
    <property type="entry name" value="ACHAETE-SCUTE COMPLEX PROTEIN T5-RELATED"/>
    <property type="match status" value="1"/>
</dbReference>
<keyword evidence="5" id="KW-0539">Nucleus</keyword>
<keyword evidence="2" id="KW-0805">Transcription regulation</keyword>
<sequence length="239" mass="27406">MFPFHPSHDDLGFEIPTTSQRGQIQDDLVTDYHLLEPNLISFSVGSNDREVSKRRDLELCEKRQKERSSHGCTSKKVMHREVERKRRQEMSHLYASLRSHLPHHLFKGKHSVCDQIQEATSHIKTMEKNIEELKGHRNKLKSLSSSSGGKEESSNGRNDVTINIVSDGMEILISHSIERSGDFELSRLLAELQRSELDVIHIVSSKINERFVHKIQVKCLGMEKHGALVLQERLSKAIQ</sequence>
<comment type="caution">
    <text evidence="8">The sequence shown here is derived from an EMBL/GenBank/DDBJ whole genome shotgun (WGS) entry which is preliminary data.</text>
</comment>
<feature type="domain" description="BHLH" evidence="7">
    <location>
        <begin position="74"/>
        <end position="126"/>
    </location>
</feature>
<keyword evidence="4" id="KW-0804">Transcription</keyword>
<dbReference type="GO" id="GO:0003677">
    <property type="term" value="F:DNA binding"/>
    <property type="evidence" value="ECO:0007669"/>
    <property type="project" value="UniProtKB-KW"/>
</dbReference>
<keyword evidence="3" id="KW-0238">DNA-binding</keyword>
<dbReference type="EMBL" id="JBEAFC010000006">
    <property type="protein sequence ID" value="KAL1555036.1"/>
    <property type="molecule type" value="Genomic_DNA"/>
</dbReference>
<dbReference type="InterPro" id="IPR011598">
    <property type="entry name" value="bHLH_dom"/>
</dbReference>
<name>A0ABD1HF15_SALDI</name>
<organism evidence="8 9">
    <name type="scientific">Salvia divinorum</name>
    <name type="common">Maria pastora</name>
    <name type="synonym">Diviner's sage</name>
    <dbReference type="NCBI Taxonomy" id="28513"/>
    <lineage>
        <taxon>Eukaryota</taxon>
        <taxon>Viridiplantae</taxon>
        <taxon>Streptophyta</taxon>
        <taxon>Embryophyta</taxon>
        <taxon>Tracheophyta</taxon>
        <taxon>Spermatophyta</taxon>
        <taxon>Magnoliopsida</taxon>
        <taxon>eudicotyledons</taxon>
        <taxon>Gunneridae</taxon>
        <taxon>Pentapetalae</taxon>
        <taxon>asterids</taxon>
        <taxon>lamiids</taxon>
        <taxon>Lamiales</taxon>
        <taxon>Lamiaceae</taxon>
        <taxon>Nepetoideae</taxon>
        <taxon>Mentheae</taxon>
        <taxon>Salviinae</taxon>
        <taxon>Salvia</taxon>
        <taxon>Salvia subgen. Calosphace</taxon>
    </lineage>
</organism>
<dbReference type="InterPro" id="IPR015660">
    <property type="entry name" value="MASH1/Ascl1a-like"/>
</dbReference>
<evidence type="ECO:0000256" key="4">
    <source>
        <dbReference type="ARBA" id="ARBA00023163"/>
    </source>
</evidence>
<feature type="region of interest" description="Disordered" evidence="6">
    <location>
        <begin position="135"/>
        <end position="158"/>
    </location>
</feature>
<dbReference type="PROSITE" id="PS50888">
    <property type="entry name" value="BHLH"/>
    <property type="match status" value="1"/>
</dbReference>